<dbReference type="GO" id="GO:0016787">
    <property type="term" value="F:hydrolase activity"/>
    <property type="evidence" value="ECO:0007669"/>
    <property type="project" value="InterPro"/>
</dbReference>
<gene>
    <name evidence="3" type="ORF">AJE_06551</name>
</gene>
<feature type="compositionally biased region" description="Polar residues" evidence="1">
    <location>
        <begin position="822"/>
        <end position="831"/>
    </location>
</feature>
<feature type="compositionally biased region" description="Low complexity" evidence="1">
    <location>
        <begin position="811"/>
        <end position="821"/>
    </location>
</feature>
<dbReference type="GO" id="GO:0006304">
    <property type="term" value="P:DNA modification"/>
    <property type="evidence" value="ECO:0007669"/>
    <property type="project" value="InterPro"/>
</dbReference>
<dbReference type="REBASE" id="46222">
    <property type="entry name" value="AjeMS1ORF6546P"/>
</dbReference>
<feature type="domain" description="Helicase ATP-binding" evidence="2">
    <location>
        <begin position="174"/>
        <end position="364"/>
    </location>
</feature>
<reference evidence="3 4" key="1">
    <citation type="journal article" date="2012" name="J. Bacteriol.">
        <title>Genome Sequence of Extracellular-Protease-Producing Alishewanella jeotgali Isolated from Traditional Korean Fermented Seafood.</title>
        <authorList>
            <person name="Jung J."/>
            <person name="Chun J."/>
            <person name="Park W."/>
        </authorList>
    </citation>
    <scope>NUCLEOTIDE SEQUENCE [LARGE SCALE GENOMIC DNA]</scope>
    <source>
        <strain evidence="3 4">KCTC 22429</strain>
    </source>
</reference>
<protein>
    <submittedName>
        <fullName evidence="3">Type I restriction-modification system restriction</fullName>
    </submittedName>
</protein>
<dbReference type="eggNOG" id="COG4096">
    <property type="taxonomic scope" value="Bacteria"/>
</dbReference>
<evidence type="ECO:0000256" key="1">
    <source>
        <dbReference type="SAM" id="MobiDB-lite"/>
    </source>
</evidence>
<dbReference type="AlphaFoldDB" id="H3ZD24"/>
<dbReference type="CDD" id="cd18032">
    <property type="entry name" value="DEXHc_RE_I_III_res"/>
    <property type="match status" value="1"/>
</dbReference>
<evidence type="ECO:0000313" key="4">
    <source>
        <dbReference type="Proteomes" id="UP000012046"/>
    </source>
</evidence>
<name>H3ZD24_9ALTE</name>
<dbReference type="PANTHER" id="PTHR47396">
    <property type="entry name" value="TYPE I RESTRICTION ENZYME ECOKI R PROTEIN"/>
    <property type="match status" value="1"/>
</dbReference>
<dbReference type="CDD" id="cd18799">
    <property type="entry name" value="SF2_C_EcoAI-like"/>
    <property type="match status" value="1"/>
</dbReference>
<dbReference type="STRING" id="1129374.AJE_06551"/>
<dbReference type="Gene3D" id="3.90.1570.30">
    <property type="match status" value="1"/>
</dbReference>
<dbReference type="RefSeq" id="WP_008950189.1">
    <property type="nucleotide sequence ID" value="NZ_AHTH01000013.1"/>
</dbReference>
<dbReference type="PANTHER" id="PTHR47396:SF1">
    <property type="entry name" value="ATP-DEPENDENT HELICASE IRC3-RELATED"/>
    <property type="match status" value="1"/>
</dbReference>
<dbReference type="Proteomes" id="UP000012046">
    <property type="component" value="Unassembled WGS sequence"/>
</dbReference>
<proteinExistence type="predicted"/>
<dbReference type="GO" id="GO:0005829">
    <property type="term" value="C:cytosol"/>
    <property type="evidence" value="ECO:0007669"/>
    <property type="project" value="TreeGrafter"/>
</dbReference>
<dbReference type="InterPro" id="IPR050742">
    <property type="entry name" value="Helicase_Restrict-Modif_Enz"/>
</dbReference>
<dbReference type="EMBL" id="AHTH01000013">
    <property type="protein sequence ID" value="EHR41525.1"/>
    <property type="molecule type" value="Genomic_DNA"/>
</dbReference>
<dbReference type="GO" id="GO:0005524">
    <property type="term" value="F:ATP binding"/>
    <property type="evidence" value="ECO:0007669"/>
    <property type="project" value="InterPro"/>
</dbReference>
<dbReference type="GO" id="GO:0003677">
    <property type="term" value="F:DNA binding"/>
    <property type="evidence" value="ECO:0007669"/>
    <property type="project" value="InterPro"/>
</dbReference>
<dbReference type="Pfam" id="PF08463">
    <property type="entry name" value="EcoEI_R_C"/>
    <property type="match status" value="1"/>
</dbReference>
<keyword evidence="4" id="KW-1185">Reference proteome</keyword>
<dbReference type="SMART" id="SM00487">
    <property type="entry name" value="DEXDc"/>
    <property type="match status" value="1"/>
</dbReference>
<evidence type="ECO:0000313" key="3">
    <source>
        <dbReference type="EMBL" id="EHR41525.1"/>
    </source>
</evidence>
<feature type="region of interest" description="Disordered" evidence="1">
    <location>
        <begin position="811"/>
        <end position="831"/>
    </location>
</feature>
<dbReference type="SUPFAM" id="SSF52540">
    <property type="entry name" value="P-loop containing nucleoside triphosphate hydrolases"/>
    <property type="match status" value="2"/>
</dbReference>
<evidence type="ECO:0000259" key="2">
    <source>
        <dbReference type="PROSITE" id="PS51192"/>
    </source>
</evidence>
<dbReference type="Gene3D" id="3.40.50.300">
    <property type="entry name" value="P-loop containing nucleotide triphosphate hydrolases"/>
    <property type="match status" value="2"/>
</dbReference>
<dbReference type="InterPro" id="IPR014001">
    <property type="entry name" value="Helicase_ATP-bd"/>
</dbReference>
<dbReference type="InterPro" id="IPR006935">
    <property type="entry name" value="Helicase/UvrB_N"/>
</dbReference>
<dbReference type="PATRIC" id="fig|1129374.4.peg.1317"/>
<dbReference type="Pfam" id="PF04851">
    <property type="entry name" value="ResIII"/>
    <property type="match status" value="1"/>
</dbReference>
<dbReference type="PROSITE" id="PS51192">
    <property type="entry name" value="HELICASE_ATP_BIND_1"/>
    <property type="match status" value="1"/>
</dbReference>
<dbReference type="InterPro" id="IPR013670">
    <property type="entry name" value="EcoEI_R_C_dom"/>
</dbReference>
<comment type="caution">
    <text evidence="3">The sequence shown here is derived from an EMBL/GenBank/DDBJ whole genome shotgun (WGS) entry which is preliminary data.</text>
</comment>
<sequence length="951" mass="107992">MDMDGLKPETQARLSIDEQLKLAGWKVQTWPAVNLGEGLGIAIREYPTDSGPADYILFVDRKAVGVIEAKKDETILSTVEDQTLRYATSKIKFRKDEAPLSFLFEATSKVIQFTDLRDPAPRAREIFHFFKPETLQEWVKQESSLRKRLKYQMPELPKAKLRDCQISAITGLEKSLAANRPRSLIHMATGAGKTFTAINAVYRLLNHGGAKRILFLVDTRNLGKQAQQEFHAFKPQGKQSFFHENHIVQRLTSSTIDSAAEVCICTIQRMYSILSGKPIDESAEDISLHEIKQNQQQAKLVKYNPAVPIETFDFIIVDECHRSIYNLWKQVLDYFDAFIIGLTATPDKRTFGFFNENIVAEYSYEDSVLDGVNVGYDVYEIETEIGNKGAELKAKEWLDHRDKLTRKKRWAQAEEDNSYTSKELDRSVVNVSQIRQVIKAMKKAVETQIYPERKEVPKTLIFAKTDSHADDIIQIVREEYGQGNEFCKKITYNTKDPDGILNDFRNDFNPRIAVTVDMIATGTDVKPLEILLFMRDVRSKGYYEQMKGRGVRSLSYEDLHNVSKSATSDKDRFVLIDAVGVEKSLKTESRPLERSPNLSLKDLLQGVAMGHRDDDTIQSLANRLTRLSKQLDKRGLAAIEKLTGKPLPEVARELLTALDPDAINTQALANAKAAGITRGEETLTDSERQTAKEQLIDQACQTLDNPATREGIESARRQREQLIDHINLDTVTYSGYSSQAADNAAKVIQSFKDFIEQHKDDIQALSFFYQQPYQRRGLTFAMLEDLHQALSKPPLLLTTEKLWSAYERLNNSHSNSQGNQQTAGKNTNKKVNSQRQLTDIISLIRFAIGLDTELKPFAEHVDAKFKKWIFRHNAQRSTAFTEQQTQWLRLIKDHIAASCAIERDDFDYSPFADHGGLQKAWSLFAVSNPNSSDQNNELDSLLAEMNQELIA</sequence>
<accession>H3ZD24</accession>
<organism evidence="3 4">
    <name type="scientific">Alishewanella jeotgali KCTC 22429</name>
    <dbReference type="NCBI Taxonomy" id="1129374"/>
    <lineage>
        <taxon>Bacteria</taxon>
        <taxon>Pseudomonadati</taxon>
        <taxon>Pseudomonadota</taxon>
        <taxon>Gammaproteobacteria</taxon>
        <taxon>Alteromonadales</taxon>
        <taxon>Alteromonadaceae</taxon>
        <taxon>Alishewanella</taxon>
    </lineage>
</organism>
<dbReference type="InterPro" id="IPR027417">
    <property type="entry name" value="P-loop_NTPase"/>
</dbReference>